<evidence type="ECO:0000256" key="6">
    <source>
        <dbReference type="ARBA" id="ARBA00023212"/>
    </source>
</evidence>
<keyword evidence="7" id="KW-0966">Cell projection</keyword>
<dbReference type="EMBL" id="LGRX02025409">
    <property type="protein sequence ID" value="KAK3252435.1"/>
    <property type="molecule type" value="Genomic_DNA"/>
</dbReference>
<evidence type="ECO:0000313" key="13">
    <source>
        <dbReference type="EMBL" id="KAK3252435.1"/>
    </source>
</evidence>
<dbReference type="Pfam" id="PF00400">
    <property type="entry name" value="WD40"/>
    <property type="match status" value="1"/>
</dbReference>
<feature type="coiled-coil region" evidence="11">
    <location>
        <begin position="1043"/>
        <end position="1073"/>
    </location>
</feature>
<evidence type="ECO:0000256" key="5">
    <source>
        <dbReference type="ARBA" id="ARBA00023054"/>
    </source>
</evidence>
<feature type="compositionally biased region" description="Acidic residues" evidence="12">
    <location>
        <begin position="923"/>
        <end position="932"/>
    </location>
</feature>
<evidence type="ECO:0000256" key="7">
    <source>
        <dbReference type="ARBA" id="ARBA00023273"/>
    </source>
</evidence>
<feature type="region of interest" description="Disordered" evidence="12">
    <location>
        <begin position="901"/>
        <end position="941"/>
    </location>
</feature>
<feature type="compositionally biased region" description="Basic and acidic residues" evidence="12">
    <location>
        <begin position="721"/>
        <end position="751"/>
    </location>
</feature>
<dbReference type="Pfam" id="PF25828">
    <property type="entry name" value="CC_Cfap43"/>
    <property type="match status" value="1"/>
</dbReference>
<feature type="coiled-coil region" evidence="11">
    <location>
        <begin position="1192"/>
        <end position="1226"/>
    </location>
</feature>
<dbReference type="InterPro" id="IPR015943">
    <property type="entry name" value="WD40/YVTN_repeat-like_dom_sf"/>
</dbReference>
<keyword evidence="2" id="KW-0963">Cytoplasm</keyword>
<evidence type="ECO:0000313" key="14">
    <source>
        <dbReference type="Proteomes" id="UP001190700"/>
    </source>
</evidence>
<evidence type="ECO:0000256" key="4">
    <source>
        <dbReference type="ARBA" id="ARBA00022737"/>
    </source>
</evidence>
<dbReference type="PROSITE" id="PS50082">
    <property type="entry name" value="WD_REPEATS_2"/>
    <property type="match status" value="1"/>
</dbReference>
<dbReference type="PANTHER" id="PTHR14885:SF1">
    <property type="entry name" value="CILIA- AND FLAGELLA-ASSOCIATED PROTEIN 43"/>
    <property type="match status" value="1"/>
</dbReference>
<keyword evidence="4" id="KW-0677">Repeat</keyword>
<dbReference type="PANTHER" id="PTHR14885">
    <property type="entry name" value="CILIA- AND FLAGELLA-ASSOCIATED PROTEIN 43-RELATED"/>
    <property type="match status" value="1"/>
</dbReference>
<dbReference type="Gene3D" id="2.130.10.10">
    <property type="entry name" value="YVTN repeat-like/Quinoprotein amine dehydrogenase"/>
    <property type="match status" value="2"/>
</dbReference>
<reference evidence="13 14" key="1">
    <citation type="journal article" date="2015" name="Genome Biol. Evol.">
        <title>Comparative Genomics of a Bacterivorous Green Alga Reveals Evolutionary Causalities and Consequences of Phago-Mixotrophic Mode of Nutrition.</title>
        <authorList>
            <person name="Burns J.A."/>
            <person name="Paasch A."/>
            <person name="Narechania A."/>
            <person name="Kim E."/>
        </authorList>
    </citation>
    <scope>NUCLEOTIDE SEQUENCE [LARGE SCALE GENOMIC DNA]</scope>
    <source>
        <strain evidence="13 14">PLY_AMNH</strain>
    </source>
</reference>
<keyword evidence="5 11" id="KW-0175">Coiled coil</keyword>
<sequence length="1655" mass="185703">MESGISSHGYTGTALAFIDHEVMCYASGSGLVFTNVKEGLQQHCLKEGNGVSAFAVCQSLGVFAISDHNIDPTIQVHDYHTFNKVAELEGGAELKYSALGFSACGRFLVALGEVPGLKLTVWDWEHKEVVASTVVQESHLGNGLSFFPGEGLGTMFCVAGPRAVRVFMLEKTMTSWKLAHQDVDLQEHLQLETDRSGEDGETQEGPAEVAVNCFCWLPDGKLALGTSNDLLLTCAPFAVEEEPTTPHAETVGLLSKVHVTYFRDKHGIAALTITREHLIVVSGGGEVLWMDYDGQQTFCSSSTRAAGVVCAHLNSSFDIIAVGTSTGVVTLLNIRTDKASAPASLLGSEDMQVEVSDLCNCHVGEVSDMVPISGGKVVSGGRDGTLRMWSYSDDEGLMLMARRGLHRPVTALASYMKGTSGMLALGTTEGAVQILDPETLFIGPSFQKPIFSASVHSGEVVQLLFCPFCNYLASRGSENRVFFLDARGGHVGVTPLGYVDAPKGAQIHTMAWTQAPKGDLQLVLSCGHGDLYFLTPPAIGTKPADTYEVDPDQLNMWLIRVQAPVCGLYFTQLQAGMGGGTHHMVAHAADRKIRKYKVRVAEMEPVTLARPPTDTFLAADLQRASHAKRGSILVLSADKKFFATGSDAGDVVVNTLVDMNELLRKNLLNAAHGVASMCFLSPERLLVAGRDGGIHSIRVFNPGEGHVHITPKDSNLQRDPPPPKHLDKPQNLMEKREKERHESQQEQREAANRSMVSQLEKIRKKFRTALLRNDKVPEMEKLNAKEFVVEFELRDELIADGEYQIATLQESNRQLNLKTDLLAERVKMMCYNEMQMRGLKITGFETSTTVSNFPMRVLPGHEATKLRKVTFLRRVERNERILRAKDELSVMTQIAMDQVSVANSTSEGEIDPDVPPATPAADAGEDEEDEGDNTGGGDELGAVNGTDHLYYHAFELYTPGRRITQIVLLQSEIRKLSMSFNTKVNAALDRKYSDLEKATEKQERMLEILQELKSEETVKYLKMAATEQPEDVLVVKDSEVTAEKVLTAEERRVKEEKERYEREQAELAAKDDTFIRALKDMFDGTLEKKKTGVLEELAREPWMDQPRELLTQDQIRELTEFEARVKVYEEEMGKLRKALETEFRQIQTEVEAVCKAFDMHLLELFHEKMRTDQQVYVWELMCVRLARSLADLKDTEQEMATNTQELNLLKMTKAKKQTALSDLKKEVDKRKAFHDSLAAEDKALDKGFRKEFGEFTEHYDHLLKVFRYRKGGKAAAQPPATPLKGKKGKSDAENRPSAFQRIPPSEANPYVAVEKDVAVVEDQMGDPTVEKPEHLEVFIWERVLEYRETKLGKEAELREDGAVLAEINKELAAQVAEDEAQGGRIERILRKLQELQLTHTQLSRDLDMYFELKQGQVEVEQAAVVTDYSDTGFINRLHIEKLNAEIKEKGGEKVTILHQLKDNRKDMYRLEWENERHELMVEDLKSKIKELQLLRVTKELQATLRDEEGTQTQQEELRLQSRLQAMDVVHAEQMQTQARNMKKMDAMVKDKQLENELLVEKTAAATLLLEERKKMSELRSQAQEPQILENTRMHKMRNIMTNRKLKEIAKAQVDEMRFLTAELNGLQKRSFPSFSKQLRRPLLNADIVLPKNFTS</sequence>
<proteinExistence type="inferred from homology"/>
<dbReference type="InterPro" id="IPR036322">
    <property type="entry name" value="WD40_repeat_dom_sf"/>
</dbReference>
<evidence type="ECO:0000256" key="9">
    <source>
        <dbReference type="ARBA" id="ARBA00023662"/>
    </source>
</evidence>
<feature type="region of interest" description="Disordered" evidence="12">
    <location>
        <begin position="703"/>
        <end position="756"/>
    </location>
</feature>
<evidence type="ECO:0000256" key="3">
    <source>
        <dbReference type="ARBA" id="ARBA00022574"/>
    </source>
</evidence>
<organism evidence="13 14">
    <name type="scientific">Cymbomonas tetramitiformis</name>
    <dbReference type="NCBI Taxonomy" id="36881"/>
    <lineage>
        <taxon>Eukaryota</taxon>
        <taxon>Viridiplantae</taxon>
        <taxon>Chlorophyta</taxon>
        <taxon>Pyramimonadophyceae</taxon>
        <taxon>Pyramimonadales</taxon>
        <taxon>Pyramimonadaceae</taxon>
        <taxon>Cymbomonas</taxon>
    </lineage>
</organism>
<feature type="coiled-coil region" evidence="11">
    <location>
        <begin position="985"/>
        <end position="1015"/>
    </location>
</feature>
<accession>A0AAE0CEG2</accession>
<keyword evidence="14" id="KW-1185">Reference proteome</keyword>
<evidence type="ECO:0000256" key="2">
    <source>
        <dbReference type="ARBA" id="ARBA00022490"/>
    </source>
</evidence>
<comment type="caution">
    <text evidence="13">The sequence shown here is derived from an EMBL/GenBank/DDBJ whole genome shotgun (WGS) entry which is preliminary data.</text>
</comment>
<keyword evidence="3 10" id="KW-0853">WD repeat</keyword>
<protein>
    <recommendedName>
        <fullName evidence="9">Cilia- and flagella-associated protein 43</fullName>
    </recommendedName>
</protein>
<evidence type="ECO:0000256" key="1">
    <source>
        <dbReference type="ARBA" id="ARBA00004430"/>
    </source>
</evidence>
<comment type="subcellular location">
    <subcellularLocation>
        <location evidence="1">Cytoplasm</location>
        <location evidence="1">Cytoskeleton</location>
        <location evidence="1">Cilium axoneme</location>
    </subcellularLocation>
</comment>
<feature type="coiled-coil region" evidence="11">
    <location>
        <begin position="1474"/>
        <end position="1501"/>
    </location>
</feature>
<evidence type="ECO:0000256" key="8">
    <source>
        <dbReference type="ARBA" id="ARBA00023605"/>
    </source>
</evidence>
<feature type="region of interest" description="Disordered" evidence="12">
    <location>
        <begin position="1273"/>
        <end position="1305"/>
    </location>
</feature>
<gene>
    <name evidence="13" type="ORF">CYMTET_38257</name>
</gene>
<dbReference type="SMART" id="SM00320">
    <property type="entry name" value="WD40"/>
    <property type="match status" value="4"/>
</dbReference>
<dbReference type="SUPFAM" id="SSF50978">
    <property type="entry name" value="WD40 repeat-like"/>
    <property type="match status" value="2"/>
</dbReference>
<comment type="similarity">
    <text evidence="8">Belongs to the CFAP43 family.</text>
</comment>
<dbReference type="GO" id="GO:0060271">
    <property type="term" value="P:cilium assembly"/>
    <property type="evidence" value="ECO:0007669"/>
    <property type="project" value="TreeGrafter"/>
</dbReference>
<evidence type="ECO:0000256" key="10">
    <source>
        <dbReference type="PROSITE-ProRule" id="PRU00221"/>
    </source>
</evidence>
<evidence type="ECO:0000256" key="11">
    <source>
        <dbReference type="SAM" id="Coils"/>
    </source>
</evidence>
<feature type="repeat" description="WD" evidence="10">
    <location>
        <begin position="377"/>
        <end position="399"/>
    </location>
</feature>
<dbReference type="GO" id="GO:0005930">
    <property type="term" value="C:axoneme"/>
    <property type="evidence" value="ECO:0007669"/>
    <property type="project" value="UniProtKB-SubCell"/>
</dbReference>
<keyword evidence="6" id="KW-0206">Cytoskeleton</keyword>
<name>A0AAE0CEG2_9CHLO</name>
<feature type="coiled-coil region" evidence="11">
    <location>
        <begin position="1111"/>
        <end position="1138"/>
    </location>
</feature>
<dbReference type="InterPro" id="IPR001680">
    <property type="entry name" value="WD40_rpt"/>
</dbReference>
<dbReference type="Proteomes" id="UP001190700">
    <property type="component" value="Unassembled WGS sequence"/>
</dbReference>
<evidence type="ECO:0000256" key="12">
    <source>
        <dbReference type="SAM" id="MobiDB-lite"/>
    </source>
</evidence>